<dbReference type="OrthoDB" id="2503928at2759"/>
<evidence type="ECO:0000256" key="5">
    <source>
        <dbReference type="ARBA" id="ARBA00023242"/>
    </source>
</evidence>
<keyword evidence="9" id="KW-1185">Reference proteome</keyword>
<dbReference type="PANTHER" id="PTHR47808:SF2">
    <property type="entry name" value="LEM DOMAIN-CONTAINING PROTEIN 2"/>
    <property type="match status" value="1"/>
</dbReference>
<dbReference type="GO" id="GO:0003682">
    <property type="term" value="F:chromatin binding"/>
    <property type="evidence" value="ECO:0007669"/>
    <property type="project" value="InterPro"/>
</dbReference>
<evidence type="ECO:0000256" key="1">
    <source>
        <dbReference type="ARBA" id="ARBA00004126"/>
    </source>
</evidence>
<feature type="domain" description="LEM-like" evidence="7">
    <location>
        <begin position="9"/>
        <end position="54"/>
    </location>
</feature>
<dbReference type="GO" id="GO:0003677">
    <property type="term" value="F:DNA binding"/>
    <property type="evidence" value="ECO:0007669"/>
    <property type="project" value="InterPro"/>
</dbReference>
<evidence type="ECO:0000313" key="9">
    <source>
        <dbReference type="Proteomes" id="UP000799436"/>
    </source>
</evidence>
<comment type="subcellular location">
    <subcellularLocation>
        <location evidence="1">Nucleus membrane</location>
    </subcellularLocation>
</comment>
<feature type="compositionally biased region" description="Acidic residues" evidence="6">
    <location>
        <begin position="173"/>
        <end position="182"/>
    </location>
</feature>
<keyword evidence="5" id="KW-0539">Nucleus</keyword>
<keyword evidence="4" id="KW-0472">Membrane</keyword>
<feature type="compositionally biased region" description="Basic and acidic residues" evidence="6">
    <location>
        <begin position="143"/>
        <end position="154"/>
    </location>
</feature>
<dbReference type="Proteomes" id="UP000799436">
    <property type="component" value="Unassembled WGS sequence"/>
</dbReference>
<dbReference type="Pfam" id="PF09402">
    <property type="entry name" value="MSC"/>
    <property type="match status" value="1"/>
</dbReference>
<dbReference type="GO" id="GO:0034399">
    <property type="term" value="C:nuclear periphery"/>
    <property type="evidence" value="ECO:0007669"/>
    <property type="project" value="TreeGrafter"/>
</dbReference>
<feature type="region of interest" description="Disordered" evidence="6">
    <location>
        <begin position="57"/>
        <end position="226"/>
    </location>
</feature>
<dbReference type="SMART" id="SM01261">
    <property type="entry name" value="Thymopoietin"/>
    <property type="match status" value="1"/>
</dbReference>
<evidence type="ECO:0000256" key="3">
    <source>
        <dbReference type="ARBA" id="ARBA00022989"/>
    </source>
</evidence>
<dbReference type="PANTHER" id="PTHR47808">
    <property type="entry name" value="INNER NUCLEAR MEMBRANE PROTEIN HEH2-RELATED"/>
    <property type="match status" value="1"/>
</dbReference>
<dbReference type="AlphaFoldDB" id="A0A6G1LHT0"/>
<feature type="compositionally biased region" description="Polar residues" evidence="6">
    <location>
        <begin position="183"/>
        <end position="196"/>
    </location>
</feature>
<reference evidence="8" key="1">
    <citation type="journal article" date="2020" name="Stud. Mycol.">
        <title>101 Dothideomycetes genomes: a test case for predicting lifestyles and emergence of pathogens.</title>
        <authorList>
            <person name="Haridas S."/>
            <person name="Albert R."/>
            <person name="Binder M."/>
            <person name="Bloem J."/>
            <person name="Labutti K."/>
            <person name="Salamov A."/>
            <person name="Andreopoulos B."/>
            <person name="Baker S."/>
            <person name="Barry K."/>
            <person name="Bills G."/>
            <person name="Bluhm B."/>
            <person name="Cannon C."/>
            <person name="Castanera R."/>
            <person name="Culley D."/>
            <person name="Daum C."/>
            <person name="Ezra D."/>
            <person name="Gonzalez J."/>
            <person name="Henrissat B."/>
            <person name="Kuo A."/>
            <person name="Liang C."/>
            <person name="Lipzen A."/>
            <person name="Lutzoni F."/>
            <person name="Magnuson J."/>
            <person name="Mondo S."/>
            <person name="Nolan M."/>
            <person name="Ohm R."/>
            <person name="Pangilinan J."/>
            <person name="Park H.-J."/>
            <person name="Ramirez L."/>
            <person name="Alfaro M."/>
            <person name="Sun H."/>
            <person name="Tritt A."/>
            <person name="Yoshinaga Y."/>
            <person name="Zwiers L.-H."/>
            <person name="Turgeon B."/>
            <person name="Goodwin S."/>
            <person name="Spatafora J."/>
            <person name="Crous P."/>
            <person name="Grigoriev I."/>
        </authorList>
    </citation>
    <scope>NUCLEOTIDE SEQUENCE</scope>
    <source>
        <strain evidence="8">CBS 116005</strain>
    </source>
</reference>
<dbReference type="InterPro" id="IPR011015">
    <property type="entry name" value="LEM/LEM-like_dom_sf"/>
</dbReference>
<name>A0A6G1LHT0_9PEZI</name>
<gene>
    <name evidence="8" type="ORF">EJ03DRAFT_324516</name>
</gene>
<keyword evidence="3" id="KW-1133">Transmembrane helix</keyword>
<dbReference type="CDD" id="cd12935">
    <property type="entry name" value="LEM_like"/>
    <property type="match status" value="1"/>
</dbReference>
<evidence type="ECO:0000256" key="2">
    <source>
        <dbReference type="ARBA" id="ARBA00022692"/>
    </source>
</evidence>
<proteinExistence type="predicted"/>
<dbReference type="InterPro" id="IPR025856">
    <property type="entry name" value="HeH/LEM_domain"/>
</dbReference>
<evidence type="ECO:0000256" key="6">
    <source>
        <dbReference type="SAM" id="MobiDB-lite"/>
    </source>
</evidence>
<keyword evidence="2" id="KW-0812">Transmembrane</keyword>
<evidence type="ECO:0000259" key="7">
    <source>
        <dbReference type="SMART" id="SM01261"/>
    </source>
</evidence>
<dbReference type="GO" id="GO:0005637">
    <property type="term" value="C:nuclear inner membrane"/>
    <property type="evidence" value="ECO:0007669"/>
    <property type="project" value="InterPro"/>
</dbReference>
<dbReference type="InterPro" id="IPR018996">
    <property type="entry name" value="Man1/Src1-like_C"/>
</dbReference>
<feature type="compositionally biased region" description="Basic and acidic residues" evidence="6">
    <location>
        <begin position="217"/>
        <end position="226"/>
    </location>
</feature>
<feature type="region of interest" description="Disordered" evidence="6">
    <location>
        <begin position="283"/>
        <end position="302"/>
    </location>
</feature>
<sequence>MDDQAYLAPNFDPSSLTMPRLRSILVAHNVTYPASAKKQVLVDIFTTDVLPQARKLRNASARVKRTSRGIENVPSLSSSHSTADDEEEEVPVAPSTGRSTRRTTRARTEEVQEVAPTPTPRGTRHSTAPPEHTPRPASTKHARAAEAPDTERQPKRVVSRGSRWSAATPVGKDDDDDDEQDDSNFSNKNVFQSGSSPPAPRTRDPERRRTMMSAAASRDREVERRRVEVRRRTEAFQPARDQMDGAVVPTRRTFEAPIARVRAEADVEPTEEFTPEEEQELAVAQQSGEVVPARPKTRRPASSAAKTAPFAILAAMLVGLLGVYRQEKVELGYCGVGAPSTEIAGVHIPDWADAIRPQCEPCPQHAYCGEKLETTCEPGFVLTPHPLSFGGVIPLVPSCEPDSAKARKVGAVKQRAIEELREQNAKYECGEAPTREVQEPELKKAIASKRRKNMSNEEFEDLWGSALGEIQTAEEVTTGADG</sequence>
<evidence type="ECO:0000256" key="4">
    <source>
        <dbReference type="ARBA" id="ARBA00023136"/>
    </source>
</evidence>
<dbReference type="InterPro" id="IPR044780">
    <property type="entry name" value="Heh2/Src1"/>
</dbReference>
<dbReference type="GO" id="GO:0005783">
    <property type="term" value="C:endoplasmic reticulum"/>
    <property type="evidence" value="ECO:0007669"/>
    <property type="project" value="TreeGrafter"/>
</dbReference>
<dbReference type="InterPro" id="IPR013146">
    <property type="entry name" value="LEM-like_dom"/>
</dbReference>
<dbReference type="Pfam" id="PF12949">
    <property type="entry name" value="HeH"/>
    <property type="match status" value="1"/>
</dbReference>
<dbReference type="GO" id="GO:0071763">
    <property type="term" value="P:nuclear membrane organization"/>
    <property type="evidence" value="ECO:0007669"/>
    <property type="project" value="TreeGrafter"/>
</dbReference>
<dbReference type="EMBL" id="ML995814">
    <property type="protein sequence ID" value="KAF2772511.1"/>
    <property type="molecule type" value="Genomic_DNA"/>
</dbReference>
<organism evidence="8 9">
    <name type="scientific">Teratosphaeria nubilosa</name>
    <dbReference type="NCBI Taxonomy" id="161662"/>
    <lineage>
        <taxon>Eukaryota</taxon>
        <taxon>Fungi</taxon>
        <taxon>Dikarya</taxon>
        <taxon>Ascomycota</taxon>
        <taxon>Pezizomycotina</taxon>
        <taxon>Dothideomycetes</taxon>
        <taxon>Dothideomycetidae</taxon>
        <taxon>Mycosphaerellales</taxon>
        <taxon>Teratosphaeriaceae</taxon>
        <taxon>Teratosphaeria</taxon>
    </lineage>
</organism>
<accession>A0A6G1LHT0</accession>
<protein>
    <recommendedName>
        <fullName evidence="7">LEM-like domain-containing protein</fullName>
    </recommendedName>
</protein>
<dbReference type="Gene3D" id="1.10.720.40">
    <property type="match status" value="1"/>
</dbReference>
<evidence type="ECO:0000313" key="8">
    <source>
        <dbReference type="EMBL" id="KAF2772511.1"/>
    </source>
</evidence>
<feature type="compositionally biased region" description="Basic residues" evidence="6">
    <location>
        <begin position="57"/>
        <end position="67"/>
    </location>
</feature>